<dbReference type="Gene3D" id="2.115.10.20">
    <property type="entry name" value="Glycosyl hydrolase domain, family 43"/>
    <property type="match status" value="1"/>
</dbReference>
<evidence type="ECO:0000256" key="2">
    <source>
        <dbReference type="ARBA" id="ARBA00022801"/>
    </source>
</evidence>
<comment type="caution">
    <text evidence="5">The sequence shown here is derived from an EMBL/GenBank/DDBJ whole genome shotgun (WGS) entry which is preliminary data.</text>
</comment>
<dbReference type="Proteomes" id="UP000655570">
    <property type="component" value="Unassembled WGS sequence"/>
</dbReference>
<protein>
    <submittedName>
        <fullName evidence="5">Glycoside hydrolase family 43 protein</fullName>
    </submittedName>
</protein>
<dbReference type="SUPFAM" id="SSF49899">
    <property type="entry name" value="Concanavalin A-like lectins/glucanases"/>
    <property type="match status" value="1"/>
</dbReference>
<evidence type="ECO:0000313" key="6">
    <source>
        <dbReference type="Proteomes" id="UP000655570"/>
    </source>
</evidence>
<dbReference type="InterPro" id="IPR023296">
    <property type="entry name" value="Glyco_hydro_beta-prop_sf"/>
</dbReference>
<evidence type="ECO:0000259" key="4">
    <source>
        <dbReference type="Pfam" id="PF17851"/>
    </source>
</evidence>
<keyword evidence="6" id="KW-1185">Reference proteome</keyword>
<proteinExistence type="inferred from homology"/>
<dbReference type="Pfam" id="PF17851">
    <property type="entry name" value="GH43_C2"/>
    <property type="match status" value="1"/>
</dbReference>
<accession>A0ABR8TZW0</accession>
<feature type="domain" description="Beta-xylosidase C-terminal Concanavalin A-like" evidence="4">
    <location>
        <begin position="392"/>
        <end position="485"/>
    </location>
</feature>
<organism evidence="5 6">
    <name type="scientific">Oerskovia merdavium</name>
    <dbReference type="NCBI Taxonomy" id="2762227"/>
    <lineage>
        <taxon>Bacteria</taxon>
        <taxon>Bacillati</taxon>
        <taxon>Actinomycetota</taxon>
        <taxon>Actinomycetes</taxon>
        <taxon>Micrococcales</taxon>
        <taxon>Cellulomonadaceae</taxon>
        <taxon>Oerskovia</taxon>
    </lineage>
</organism>
<dbReference type="InterPro" id="IPR013320">
    <property type="entry name" value="ConA-like_dom_sf"/>
</dbReference>
<dbReference type="Pfam" id="PF04616">
    <property type="entry name" value="Glyco_hydro_43"/>
    <property type="match status" value="1"/>
</dbReference>
<keyword evidence="2 5" id="KW-0378">Hydrolase</keyword>
<evidence type="ECO:0000256" key="1">
    <source>
        <dbReference type="ARBA" id="ARBA00009865"/>
    </source>
</evidence>
<dbReference type="PANTHER" id="PTHR42812">
    <property type="entry name" value="BETA-XYLOSIDASE"/>
    <property type="match status" value="1"/>
</dbReference>
<dbReference type="InterPro" id="IPR051795">
    <property type="entry name" value="Glycosyl_Hydrlase_43"/>
</dbReference>
<evidence type="ECO:0000256" key="3">
    <source>
        <dbReference type="ARBA" id="ARBA00023295"/>
    </source>
</evidence>
<dbReference type="InterPro" id="IPR041542">
    <property type="entry name" value="GH43_C2"/>
</dbReference>
<dbReference type="GO" id="GO:0016787">
    <property type="term" value="F:hydrolase activity"/>
    <property type="evidence" value="ECO:0007669"/>
    <property type="project" value="UniProtKB-KW"/>
</dbReference>
<dbReference type="RefSeq" id="WP_191803818.1">
    <property type="nucleotide sequence ID" value="NZ_JACSQF010000010.1"/>
</dbReference>
<name>A0ABR8TZW0_9CELL</name>
<sequence>MVRPPSGPAARTFANPVLPGTHPDPSICRVPGATRADGTLAPDDYYLVTSTFEYFPGLPVFHSRDLVTWTPVGHAIHRTDQVDLSSVPSSGGLYAATIRHHAGTFYVVTTLVHTQGQGGHLLVTATDPAGPWSAPVWLEGDGIDPSLFFDTAVPDDTAGPDDGARVWLTATRLADPGEWEGQTEVWLRELDLAAGALVGPEHVLWRGALHGAVWAEGPHLYRVGDHYYLLASEGGTEHRHAVSVARADAVTGPYTGNPANPILTHRHLGREFPVVGVGHGDLVETAAGEWWMVLLGSRPYGGYFPNLGRETFLAPVVWEDGWPVVAPGRGHVAGTFPLPDVGARLPGAGSAVRSGLSAEVGPPAVEGRLDEAGAPAEAGRPAGAGAVVVHETFDGPGEELSPVWNQVRTGDRFWSLTERPRHLRLPLLPATLSDVTTPAFLGRRQQHTDMDLTVRVDVDPAGPDEWAGLAVRQSEEAWIAAVVTRAAVAAPGGAAGAAGAARRLGAVSGSAPGTVPSPEAGGREVLVVERLGGEEVVVGRAALGPLGLSEGPVDVVLRAVGQEYALGVRTLRGFHAVATVHGGRLSSPEAGGFLGVWVGPYATGRGTTTATVADVECVEYRGR</sequence>
<evidence type="ECO:0000313" key="5">
    <source>
        <dbReference type="EMBL" id="MBD7981321.1"/>
    </source>
</evidence>
<comment type="similarity">
    <text evidence="1">Belongs to the glycosyl hydrolase 43 family.</text>
</comment>
<dbReference type="CDD" id="cd18617">
    <property type="entry name" value="GH43_XynB-like"/>
    <property type="match status" value="1"/>
</dbReference>
<dbReference type="EMBL" id="JACSQF010000010">
    <property type="protein sequence ID" value="MBD7981321.1"/>
    <property type="molecule type" value="Genomic_DNA"/>
</dbReference>
<keyword evidence="3" id="KW-0326">Glycosidase</keyword>
<dbReference type="PANTHER" id="PTHR42812:SF12">
    <property type="entry name" value="BETA-XYLOSIDASE-RELATED"/>
    <property type="match status" value="1"/>
</dbReference>
<gene>
    <name evidence="5" type="ORF">H9641_11435</name>
</gene>
<dbReference type="Gene3D" id="2.60.120.200">
    <property type="match status" value="1"/>
</dbReference>
<reference evidence="5 6" key="1">
    <citation type="submission" date="2020-08" db="EMBL/GenBank/DDBJ databases">
        <title>A Genomic Blueprint of the Chicken Gut Microbiome.</title>
        <authorList>
            <person name="Gilroy R."/>
            <person name="Ravi A."/>
            <person name="Getino M."/>
            <person name="Pursley I."/>
            <person name="Horton D.L."/>
            <person name="Alikhan N.-F."/>
            <person name="Baker D."/>
            <person name="Gharbi K."/>
            <person name="Hall N."/>
            <person name="Watson M."/>
            <person name="Adriaenssens E.M."/>
            <person name="Foster-Nyarko E."/>
            <person name="Jarju S."/>
            <person name="Secka A."/>
            <person name="Antonio M."/>
            <person name="Oren A."/>
            <person name="Chaudhuri R."/>
            <person name="La Ragione R.M."/>
            <person name="Hildebrand F."/>
            <person name="Pallen M.J."/>
        </authorList>
    </citation>
    <scope>NUCLEOTIDE SEQUENCE [LARGE SCALE GENOMIC DNA]</scope>
    <source>
        <strain evidence="5 6">Sa2CUA9</strain>
    </source>
</reference>
<dbReference type="InterPro" id="IPR006710">
    <property type="entry name" value="Glyco_hydro_43"/>
</dbReference>
<dbReference type="SUPFAM" id="SSF75005">
    <property type="entry name" value="Arabinanase/levansucrase/invertase"/>
    <property type="match status" value="1"/>
</dbReference>